<reference evidence="2" key="1">
    <citation type="submission" date="2015-07" db="EMBL/GenBank/DDBJ databases">
        <title>Draft Genome Sequences of Anaerolinea thermolimosa IMO-1, Bellilinea caldifistulae GOMI-1, Leptolinea tardivitalis YMTK-2, Levilinea saccharolytica KIBI-1,Longilinea arvoryzae KOME-1, Previously Described as Members of the Anaerolineaceae (Chloroflexi).</title>
        <authorList>
            <person name="Sekiguchi Y."/>
            <person name="Ohashi A."/>
            <person name="Matsuura N."/>
            <person name="Tourlousse M.D."/>
        </authorList>
    </citation>
    <scope>NUCLEOTIDE SEQUENCE [LARGE SCALE GENOMIC DNA]</scope>
    <source>
        <strain evidence="2">IMO-1</strain>
    </source>
</reference>
<gene>
    <name evidence="1" type="ORF">ATHL_03159</name>
</gene>
<dbReference type="AlphaFoldDB" id="A0A7U9KLV2"/>
<dbReference type="EMBL" id="DF967966">
    <property type="protein sequence ID" value="GAP08257.1"/>
    <property type="molecule type" value="Genomic_DNA"/>
</dbReference>
<evidence type="ECO:0000313" key="1">
    <source>
        <dbReference type="EMBL" id="GAP08257.1"/>
    </source>
</evidence>
<protein>
    <submittedName>
        <fullName evidence="1">Uncharacterized protein</fullName>
    </submittedName>
</protein>
<sequence>MNRRRRRANPFRLVVLVLLVGAALYVNQVVVPATPPLFIPTPT</sequence>
<accession>A0A7U9KLV2</accession>
<organism evidence="1 2">
    <name type="scientific">Anaerolinea thermolimosa</name>
    <dbReference type="NCBI Taxonomy" id="229919"/>
    <lineage>
        <taxon>Bacteria</taxon>
        <taxon>Bacillati</taxon>
        <taxon>Chloroflexota</taxon>
        <taxon>Anaerolineae</taxon>
        <taxon>Anaerolineales</taxon>
        <taxon>Anaerolineaceae</taxon>
        <taxon>Anaerolinea</taxon>
    </lineage>
</organism>
<evidence type="ECO:0000313" key="2">
    <source>
        <dbReference type="Proteomes" id="UP000253922"/>
    </source>
</evidence>
<keyword evidence="2" id="KW-1185">Reference proteome</keyword>
<name>A0A7U9KLV2_9CHLR</name>
<dbReference type="Proteomes" id="UP000253922">
    <property type="component" value="Unassembled WGS sequence"/>
</dbReference>
<feature type="non-terminal residue" evidence="1">
    <location>
        <position position="43"/>
    </location>
</feature>
<proteinExistence type="predicted"/>